<keyword evidence="3" id="KW-1185">Reference proteome</keyword>
<name>A0A9W6MZ66_9HYPH</name>
<comment type="caution">
    <text evidence="2">The sequence shown here is derived from an EMBL/GenBank/DDBJ whole genome shotgun (WGS) entry which is preliminary data.</text>
</comment>
<dbReference type="Proteomes" id="UP001143370">
    <property type="component" value="Unassembled WGS sequence"/>
</dbReference>
<dbReference type="EMBL" id="BSFJ01000014">
    <property type="protein sequence ID" value="GLK72384.1"/>
    <property type="molecule type" value="Genomic_DNA"/>
</dbReference>
<feature type="domain" description="Glycosyl hydrolase 94 supersandwich" evidence="1">
    <location>
        <begin position="2"/>
        <end position="159"/>
    </location>
</feature>
<dbReference type="AlphaFoldDB" id="A0A9W6MZ66"/>
<gene>
    <name evidence="2" type="ORF">GCM10017643_25000</name>
</gene>
<dbReference type="Pfam" id="PF06165">
    <property type="entry name" value="GH94_b-supersand"/>
    <property type="match status" value="1"/>
</dbReference>
<dbReference type="SUPFAM" id="SSF74650">
    <property type="entry name" value="Galactose mutarotase-like"/>
    <property type="match status" value="1"/>
</dbReference>
<dbReference type="Gene3D" id="2.70.98.40">
    <property type="entry name" value="Glycoside hydrolase, family 65, N-terminal domain"/>
    <property type="match status" value="1"/>
</dbReference>
<proteinExistence type="predicted"/>
<dbReference type="InterPro" id="IPR010383">
    <property type="entry name" value="Glyco_hydrolase_94_b-supersand"/>
</dbReference>
<evidence type="ECO:0000313" key="2">
    <source>
        <dbReference type="EMBL" id="GLK72384.1"/>
    </source>
</evidence>
<dbReference type="GO" id="GO:0005975">
    <property type="term" value="P:carbohydrate metabolic process"/>
    <property type="evidence" value="ECO:0007669"/>
    <property type="project" value="InterPro"/>
</dbReference>
<evidence type="ECO:0000259" key="1">
    <source>
        <dbReference type="Pfam" id="PF06165"/>
    </source>
</evidence>
<protein>
    <recommendedName>
        <fullName evidence="1">Glycosyl hydrolase 94 supersandwich domain-containing protein</fullName>
    </recommendedName>
</protein>
<reference evidence="2" key="1">
    <citation type="journal article" date="2014" name="Int. J. Syst. Evol. Microbiol.">
        <title>Complete genome sequence of Corynebacterium casei LMG S-19264T (=DSM 44701T), isolated from a smear-ripened cheese.</title>
        <authorList>
            <consortium name="US DOE Joint Genome Institute (JGI-PGF)"/>
            <person name="Walter F."/>
            <person name="Albersmeier A."/>
            <person name="Kalinowski J."/>
            <person name="Ruckert C."/>
        </authorList>
    </citation>
    <scope>NUCLEOTIDE SEQUENCE</scope>
    <source>
        <strain evidence="2">VKM B-2484</strain>
    </source>
</reference>
<evidence type="ECO:0000313" key="3">
    <source>
        <dbReference type="Proteomes" id="UP001143370"/>
    </source>
</evidence>
<dbReference type="GO" id="GO:0003824">
    <property type="term" value="F:catalytic activity"/>
    <property type="evidence" value="ECO:0007669"/>
    <property type="project" value="InterPro"/>
</dbReference>
<reference evidence="2" key="2">
    <citation type="submission" date="2023-01" db="EMBL/GenBank/DDBJ databases">
        <authorList>
            <person name="Sun Q."/>
            <person name="Evtushenko L."/>
        </authorList>
    </citation>
    <scope>NUCLEOTIDE SEQUENCE</scope>
    <source>
        <strain evidence="2">VKM B-2484</strain>
    </source>
</reference>
<dbReference type="InterPro" id="IPR011013">
    <property type="entry name" value="Gal_mutarotase_sf_dom"/>
</dbReference>
<organism evidence="2 3">
    <name type="scientific">Ancylobacter dichloromethanicus</name>
    <dbReference type="NCBI Taxonomy" id="518825"/>
    <lineage>
        <taxon>Bacteria</taxon>
        <taxon>Pseudomonadati</taxon>
        <taxon>Pseudomonadota</taxon>
        <taxon>Alphaproteobacteria</taxon>
        <taxon>Hyphomicrobiales</taxon>
        <taxon>Xanthobacteraceae</taxon>
        <taxon>Ancylobacter</taxon>
    </lineage>
</organism>
<sequence>MRRVSLTNSGRKAREIELTSYAELVPATAATDNAHPAFAKMFVETEHRPEFGALIATRRLHSPHEAEIWAAHFAVIEGEMLDPPQYETERACFLRRNREPGEAAVIREGAPLSNTVGTVLDPVFALRHRVKAPAGRTARVAFWTLVASSREELPNLVDKPYDRNAFERAETLAWTQAQVQRRHLDVTAEEAADFQRLAAAGDEPVLDEQVAFLEGPPLAGRGARRLLPADASA</sequence>
<accession>A0A9W6MZ66</accession>
<dbReference type="GO" id="GO:0030246">
    <property type="term" value="F:carbohydrate binding"/>
    <property type="evidence" value="ECO:0007669"/>
    <property type="project" value="InterPro"/>
</dbReference>
<dbReference type="InterPro" id="IPR037018">
    <property type="entry name" value="GH65_N"/>
</dbReference>